<keyword evidence="5" id="KW-1185">Reference proteome</keyword>
<evidence type="ECO:0000313" key="5">
    <source>
        <dbReference type="Proteomes" id="UP000663828"/>
    </source>
</evidence>
<dbReference type="PANTHER" id="PTHR21301">
    <property type="entry name" value="REVERSE TRANSCRIPTASE"/>
    <property type="match status" value="1"/>
</dbReference>
<feature type="compositionally biased region" description="Low complexity" evidence="1">
    <location>
        <begin position="166"/>
        <end position="178"/>
    </location>
</feature>
<evidence type="ECO:0000313" key="4">
    <source>
        <dbReference type="EMBL" id="CAF1498462.1"/>
    </source>
</evidence>
<sequence length="1203" mass="143756">MSTNNNQRQQRQQPQAPSQFYHRGGVPGATNDTYYYNSNYQRRRPQYYNRPYHPYDHNPYYSRYDYHYDYYNQGYFPRRRPPPPPPRSRSRQRSNGSRSRQQPQQTNRRNYPRLPQLGDFMSAELLDTPPVESGTNNLPNEFNLIPNNVLPQQPNSATQTIRPIATTDNTNNNNNNNNKYPNTQPFYIDQPRRQQQQQQQQQKQKTTTSTQRRRVRRIRQKQYNRNNNYDNNEEHIDYDKEEEEQEDDNNLVLNKKQINKKKNKQRFYLQSNRVFQYIKEHDPDALTGRSTQAYILATINSYDEWVRLNYELQIFEEYLRIGLNHQQWANEIAKRNKRNNILCERFARKKINQLKVKIDQTRAVISDYQIQLHTFWSQNPPKSTATSTTYDRKRVKEAVNRTEDILLKYILHCTQHVKKASLNRIKLAQIEMDEYKALKDFEKLATPAQWRLHLFIQPKMTLWSTKNQNLRIATKRVEYDLPPKFIGQTQLSFNFNDDQILPNEEAQQIYDQMRQITQEYHRQSMTLYVQTHTRKLELLTNEIKQMIQCFPEDNDDGFDAQAGFTAFKYYNDLREKRYNLLADQACHFLEILKVEGDNNQEMEVIAQTIGRSLPDEYHLLQLGPRFIYNDPQTAARRRTNELATLQRKIETRFYEKKVSPGRPVKDFISELDLLLQNLHESSAIPHHYQSHIICNKKIKKKKKINYHRLLKRLKFKFKLNSIILRKTDKSKVFHLGTSDEYDKKSMEYMNRTKAYQCLGSINNPLPDLITRTNKYLLDLRFIKWITQKQYEQLCLKQTDDIELAHLYYLPKSHKSGTPLRPIISGLKHPTIKISKYLDDLLRPLFNQMASTTTVTSGYELIQRLQIWSHTNLQRETILCTIDVIDLYTMIPQTEGVLALKKMLDYLKLKQVDGLKVETIIRLARFVIQNNYFEYNNNYYHQIRGGAMGSPLTLTIANCYMFFLEQKISRQINNSFGLYVRYIDDIFIIINWPLRHLVKQIDRWNKFDENIQLSANISHQVNFLDLFIENQDGQLFTKVYHKPSYEPYYLPFNSVHPIHMKKNIPFTMLLRAIRYSSTFQIYLNEREKLRMALLINKYPNTFIEKQFNKLFIKYKIQQPLTVDNYNICRDQIINSPIQIKAPVDYGHTMFVHFTYCSNMRSFPKKFHSLWQKYFEHSPINDINPVLGTRNANNLQLRLVRTRDT</sequence>
<gene>
    <name evidence="4" type="ORF">EDS130_LOCUS42473</name>
    <name evidence="3" type="ORF">XAT740_LOCUS18176</name>
</gene>
<dbReference type="PROSITE" id="PS50878">
    <property type="entry name" value="RT_POL"/>
    <property type="match status" value="1"/>
</dbReference>
<dbReference type="PANTHER" id="PTHR21301:SF10">
    <property type="entry name" value="REVERSE TRANSCRIPTASE DOMAIN-CONTAINING PROTEIN"/>
    <property type="match status" value="1"/>
</dbReference>
<evidence type="ECO:0000259" key="2">
    <source>
        <dbReference type="PROSITE" id="PS50878"/>
    </source>
</evidence>
<dbReference type="Pfam" id="PF26215">
    <property type="entry name" value="HTH_animal"/>
    <property type="match status" value="1"/>
</dbReference>
<proteinExistence type="predicted"/>
<dbReference type="Proteomes" id="UP000663828">
    <property type="component" value="Unassembled WGS sequence"/>
</dbReference>
<feature type="compositionally biased region" description="Basic residues" evidence="1">
    <location>
        <begin position="211"/>
        <end position="222"/>
    </location>
</feature>
<dbReference type="EMBL" id="CAJNOR010001206">
    <property type="protein sequence ID" value="CAF1097599.1"/>
    <property type="molecule type" value="Genomic_DNA"/>
</dbReference>
<dbReference type="EMBL" id="CAJNOJ010000622">
    <property type="protein sequence ID" value="CAF1498462.1"/>
    <property type="molecule type" value="Genomic_DNA"/>
</dbReference>
<evidence type="ECO:0000313" key="3">
    <source>
        <dbReference type="EMBL" id="CAF1097599.1"/>
    </source>
</evidence>
<protein>
    <recommendedName>
        <fullName evidence="2">Reverse transcriptase domain-containing protein</fullName>
    </recommendedName>
</protein>
<feature type="compositionally biased region" description="Polar residues" evidence="1">
    <location>
        <begin position="133"/>
        <end position="161"/>
    </location>
</feature>
<evidence type="ECO:0000256" key="1">
    <source>
        <dbReference type="SAM" id="MobiDB-lite"/>
    </source>
</evidence>
<dbReference type="AlphaFoldDB" id="A0A814NYJ5"/>
<organism evidence="3 5">
    <name type="scientific">Adineta ricciae</name>
    <name type="common">Rotifer</name>
    <dbReference type="NCBI Taxonomy" id="249248"/>
    <lineage>
        <taxon>Eukaryota</taxon>
        <taxon>Metazoa</taxon>
        <taxon>Spiralia</taxon>
        <taxon>Gnathifera</taxon>
        <taxon>Rotifera</taxon>
        <taxon>Eurotatoria</taxon>
        <taxon>Bdelloidea</taxon>
        <taxon>Adinetida</taxon>
        <taxon>Adinetidae</taxon>
        <taxon>Adineta</taxon>
    </lineage>
</organism>
<feature type="compositionally biased region" description="Low complexity" evidence="1">
    <location>
        <begin position="193"/>
        <end position="210"/>
    </location>
</feature>
<reference evidence="3" key="1">
    <citation type="submission" date="2021-02" db="EMBL/GenBank/DDBJ databases">
        <authorList>
            <person name="Nowell W R."/>
        </authorList>
    </citation>
    <scope>NUCLEOTIDE SEQUENCE</scope>
</reference>
<feature type="region of interest" description="Disordered" evidence="1">
    <location>
        <begin position="72"/>
        <end position="248"/>
    </location>
</feature>
<accession>A0A814NYJ5</accession>
<feature type="region of interest" description="Disordered" evidence="1">
    <location>
        <begin position="1"/>
        <end position="35"/>
    </location>
</feature>
<dbReference type="Proteomes" id="UP000663852">
    <property type="component" value="Unassembled WGS sequence"/>
</dbReference>
<dbReference type="OrthoDB" id="10050203at2759"/>
<dbReference type="InterPro" id="IPR000477">
    <property type="entry name" value="RT_dom"/>
</dbReference>
<feature type="compositionally biased region" description="Acidic residues" evidence="1">
    <location>
        <begin position="239"/>
        <end position="248"/>
    </location>
</feature>
<comment type="caution">
    <text evidence="3">The sequence shown here is derived from an EMBL/GenBank/DDBJ whole genome shotgun (WGS) entry which is preliminary data.</text>
</comment>
<feature type="compositionally biased region" description="Low complexity" evidence="1">
    <location>
        <begin position="1"/>
        <end position="15"/>
    </location>
</feature>
<feature type="domain" description="Reverse transcriptase" evidence="2">
    <location>
        <begin position="790"/>
        <end position="1049"/>
    </location>
</feature>
<name>A0A814NYJ5_ADIRI</name>
<dbReference type="InterPro" id="IPR058912">
    <property type="entry name" value="HTH_animal"/>
</dbReference>
<feature type="compositionally biased region" description="Low complexity" evidence="1">
    <location>
        <begin position="93"/>
        <end position="105"/>
    </location>
</feature>